<dbReference type="RefSeq" id="XP_026642167.1">
    <property type="nucleotide sequence ID" value="XM_026786366.1"/>
</dbReference>
<dbReference type="CDD" id="cd02907">
    <property type="entry name" value="Macro_Af1521_BAL-like"/>
    <property type="match status" value="1"/>
</dbReference>
<dbReference type="SUPFAM" id="SSF52949">
    <property type="entry name" value="Macro domain-like"/>
    <property type="match status" value="2"/>
</dbReference>
<dbReference type="CDD" id="cd01439">
    <property type="entry name" value="TCCD_inducible_PARP_like"/>
    <property type="match status" value="1"/>
</dbReference>
<evidence type="ECO:0000313" key="10">
    <source>
        <dbReference type="Proteomes" id="UP000694915"/>
    </source>
</evidence>
<dbReference type="InterPro" id="IPR052056">
    <property type="entry name" value="Mono-ARTD/PARP"/>
</dbReference>
<evidence type="ECO:0000256" key="4">
    <source>
        <dbReference type="ARBA" id="ARBA00022695"/>
    </source>
</evidence>
<dbReference type="Pfam" id="PF23254">
    <property type="entry name" value="KH_PARP14_8"/>
    <property type="match status" value="1"/>
</dbReference>
<dbReference type="InterPro" id="IPR057049">
    <property type="entry name" value="PARP14_KH_8"/>
</dbReference>
<dbReference type="GeneID" id="101981239"/>
<dbReference type="Gene3D" id="3.90.228.10">
    <property type="match status" value="1"/>
</dbReference>
<dbReference type="CDD" id="cd02903">
    <property type="entry name" value="Macro_BAL-like"/>
    <property type="match status" value="1"/>
</dbReference>
<gene>
    <name evidence="11" type="primary">Parp9</name>
</gene>
<sequence>MDFNMGTGAAAYAERPGMIASLSLLFKKGFAHLFPQYRRGHTEGDCLPLGGPANDSFSRWLIPVKHNVFEILKSNESQLCEVLQNKFGCSSTLSCPVPAGNSAPAQQVFRRRLIPGIELSVWKDDLTRHAVDAVVNAANEELSHGSGLAGSLVRAGGLEIQKESRRLVDTYGKVPTGKIAVTKAGTLPCHQIIHAVGPRWTSWNDKTTAVGLLRLAIKSILDYVCIENMYIKTVAIPALSSGIFQFPLNLCTQTILETIQLYLQKKQPISDLKEIHLVSNEDRTVASFKDAAERILGKDELSLGMSPGTTPSSSVESILGKKELSPWESSGTTPSSNMTLQVGPGLTLQIVQGFIELQTTEVIVNSVFKYDLKNGRVSQSILRQAGPEMEWELDTAKLSSDYQTVLVTKGLKLLCQYVFHVVWQHDNKDQILKDAMKSCLKICLQLYINSISFPALGTGGIGIKGSSAARVMLDEILTFAKEYPKKSLTVRIVIFPADKETYKAFCDEMMKRSSELSLSSSSVASVPQRIRGEQRHGLEAGSPAISLMGVKVEEMCEAKEWIERLLTSKDCHIIENNHILYLGKKEHDRLSQLQTTSGVSISETVSPQKATLEIRGAQADLIEAVIHIEGMLCEVQEEVARKKGKSLRGLLGQWTNQQEILDEMEDFHTYLRYPVPLSQELEDRKRQFEKCGLWVVKVAQIQNSVLKNAFQEKKKMIEGRTPRGSGSQRLFQQVPYQFCNVVCRVGFHRLYTTPCDPVYGTGIYFTKSLKKLADKVRKTSSTDKLIYVFEAEVLTGSFCQGNNLSITPPPLSPGALDAHDSVVDNVSNPETIVVFSGTQAMPQYLWICTQDRTLSQHQMWGQDDSSELEMVFSPHSWREVSNGSPV</sequence>
<keyword evidence="10" id="KW-1185">Reference proteome</keyword>
<evidence type="ECO:0000313" key="11">
    <source>
        <dbReference type="RefSeq" id="XP_026642167.1"/>
    </source>
</evidence>
<dbReference type="Gene3D" id="3.40.220.10">
    <property type="entry name" value="Leucine Aminopeptidase, subunit E, domain 1"/>
    <property type="match status" value="2"/>
</dbReference>
<evidence type="ECO:0000256" key="7">
    <source>
        <dbReference type="ARBA" id="ARBA00024347"/>
    </source>
</evidence>
<comment type="similarity">
    <text evidence="7">Belongs to the ARTD/PARP family.</text>
</comment>
<name>A0ABM1UJK5_MICOH</name>
<feature type="domain" description="PARP catalytic" evidence="8">
    <location>
        <begin position="655"/>
        <end position="869"/>
    </location>
</feature>
<dbReference type="PANTHER" id="PTHR14453">
    <property type="entry name" value="PARP/ZINC FINGER CCCH TYPE DOMAIN CONTAINING PROTEIN"/>
    <property type="match status" value="1"/>
</dbReference>
<dbReference type="Proteomes" id="UP000694915">
    <property type="component" value="Chromosome 2"/>
</dbReference>
<organism evidence="10 11">
    <name type="scientific">Microtus ochrogaster</name>
    <name type="common">Prairie vole</name>
    <dbReference type="NCBI Taxonomy" id="79684"/>
    <lineage>
        <taxon>Eukaryota</taxon>
        <taxon>Metazoa</taxon>
        <taxon>Chordata</taxon>
        <taxon>Craniata</taxon>
        <taxon>Vertebrata</taxon>
        <taxon>Euteleostomi</taxon>
        <taxon>Mammalia</taxon>
        <taxon>Eutheria</taxon>
        <taxon>Euarchontoglires</taxon>
        <taxon>Glires</taxon>
        <taxon>Rodentia</taxon>
        <taxon>Myomorpha</taxon>
        <taxon>Muroidea</taxon>
        <taxon>Cricetidae</taxon>
        <taxon>Arvicolinae</taxon>
        <taxon>Microtus</taxon>
    </lineage>
</organism>
<dbReference type="InterPro" id="IPR002589">
    <property type="entry name" value="Macro_dom"/>
</dbReference>
<evidence type="ECO:0000259" key="8">
    <source>
        <dbReference type="PROSITE" id="PS51059"/>
    </source>
</evidence>
<evidence type="ECO:0000259" key="9">
    <source>
        <dbReference type="PROSITE" id="PS51154"/>
    </source>
</evidence>
<proteinExistence type="inferred from homology"/>
<feature type="domain" description="Macro" evidence="9">
    <location>
        <begin position="106"/>
        <end position="296"/>
    </location>
</feature>
<comment type="subcellular location">
    <subcellularLocation>
        <location evidence="1">Nucleus</location>
    </subcellularLocation>
</comment>
<accession>A0ABM1UJK5</accession>
<keyword evidence="6" id="KW-0539">Nucleus</keyword>
<dbReference type="PANTHER" id="PTHR14453:SF70">
    <property type="entry name" value="PROTEIN MONO-ADP-RIBOSYLTRANSFERASE PARP9"/>
    <property type="match status" value="1"/>
</dbReference>
<dbReference type="SUPFAM" id="SSF56399">
    <property type="entry name" value="ADP-ribosylation"/>
    <property type="match status" value="1"/>
</dbReference>
<keyword evidence="3" id="KW-0808">Transferase</keyword>
<evidence type="ECO:0000256" key="1">
    <source>
        <dbReference type="ARBA" id="ARBA00004123"/>
    </source>
</evidence>
<dbReference type="Pfam" id="PF01661">
    <property type="entry name" value="Macro"/>
    <property type="match status" value="2"/>
</dbReference>
<evidence type="ECO:0000256" key="5">
    <source>
        <dbReference type="ARBA" id="ARBA00023027"/>
    </source>
</evidence>
<evidence type="ECO:0000256" key="6">
    <source>
        <dbReference type="ARBA" id="ARBA00023242"/>
    </source>
</evidence>
<protein>
    <submittedName>
        <fullName evidence="11">Poly [ADP-ribose] polymerase 9 isoform X1</fullName>
    </submittedName>
</protein>
<feature type="domain" description="Macro" evidence="9">
    <location>
        <begin position="335"/>
        <end position="513"/>
    </location>
</feature>
<reference evidence="11" key="1">
    <citation type="submission" date="2025-08" db="UniProtKB">
        <authorList>
            <consortium name="RefSeq"/>
        </authorList>
    </citation>
    <scope>IDENTIFICATION</scope>
</reference>
<dbReference type="PROSITE" id="PS51154">
    <property type="entry name" value="MACRO"/>
    <property type="match status" value="2"/>
</dbReference>
<keyword evidence="4" id="KW-0548">Nucleotidyltransferase</keyword>
<dbReference type="InterPro" id="IPR043472">
    <property type="entry name" value="Macro_dom-like"/>
</dbReference>
<keyword evidence="2" id="KW-0328">Glycosyltransferase</keyword>
<evidence type="ECO:0000256" key="3">
    <source>
        <dbReference type="ARBA" id="ARBA00022679"/>
    </source>
</evidence>
<dbReference type="SMART" id="SM00506">
    <property type="entry name" value="A1pp"/>
    <property type="match status" value="2"/>
</dbReference>
<evidence type="ECO:0000256" key="2">
    <source>
        <dbReference type="ARBA" id="ARBA00022676"/>
    </source>
</evidence>
<keyword evidence="5" id="KW-0520">NAD</keyword>
<dbReference type="PROSITE" id="PS51059">
    <property type="entry name" value="PARP_CATALYTIC"/>
    <property type="match status" value="1"/>
</dbReference>
<dbReference type="InterPro" id="IPR012317">
    <property type="entry name" value="Poly(ADP-ribose)pol_cat_dom"/>
</dbReference>